<feature type="compositionally biased region" description="Low complexity" evidence="6">
    <location>
        <begin position="403"/>
        <end position="419"/>
    </location>
</feature>
<proteinExistence type="inferred from homology"/>
<keyword evidence="5" id="KW-0378">Hydrolase</keyword>
<feature type="compositionally biased region" description="Basic and acidic residues" evidence="6">
    <location>
        <begin position="199"/>
        <end position="222"/>
    </location>
</feature>
<dbReference type="Pfam" id="PF04571">
    <property type="entry name" value="Lipin_N"/>
    <property type="match status" value="2"/>
</dbReference>
<feature type="compositionally biased region" description="Basic and acidic residues" evidence="6">
    <location>
        <begin position="546"/>
        <end position="565"/>
    </location>
</feature>
<dbReference type="RefSeq" id="XP_025599512.1">
    <property type="nucleotide sequence ID" value="XM_025740543.1"/>
</dbReference>
<dbReference type="Pfam" id="PF08235">
    <property type="entry name" value="LNS2"/>
    <property type="match status" value="2"/>
</dbReference>
<feature type="compositionally biased region" description="Acidic residues" evidence="6">
    <location>
        <begin position="1508"/>
        <end position="1524"/>
    </location>
</feature>
<dbReference type="PANTHER" id="PTHR12181:SF12">
    <property type="entry name" value="PHOSPHATIDATE PHOSPHATASE"/>
    <property type="match status" value="1"/>
</dbReference>
<feature type="compositionally biased region" description="Acidic residues" evidence="6">
    <location>
        <begin position="1544"/>
        <end position="1568"/>
    </location>
</feature>
<feature type="compositionally biased region" description="Basic and acidic residues" evidence="6">
    <location>
        <begin position="279"/>
        <end position="288"/>
    </location>
</feature>
<evidence type="ECO:0000256" key="6">
    <source>
        <dbReference type="SAM" id="MobiDB-lite"/>
    </source>
</evidence>
<dbReference type="GO" id="GO:0008195">
    <property type="term" value="F:phosphatidate phosphatase activity"/>
    <property type="evidence" value="ECO:0007669"/>
    <property type="project" value="UniProtKB-EC"/>
</dbReference>
<feature type="compositionally biased region" description="Basic and acidic residues" evidence="6">
    <location>
        <begin position="368"/>
        <end position="385"/>
    </location>
</feature>
<feature type="compositionally biased region" description="Polar residues" evidence="6">
    <location>
        <begin position="180"/>
        <end position="198"/>
    </location>
</feature>
<protein>
    <recommendedName>
        <fullName evidence="3">phosphatidate phosphatase</fullName>
        <ecNumber evidence="3">3.1.3.4</ecNumber>
    </recommendedName>
</protein>
<feature type="compositionally biased region" description="Basic and acidic residues" evidence="6">
    <location>
        <begin position="680"/>
        <end position="690"/>
    </location>
</feature>
<dbReference type="InterPro" id="IPR036412">
    <property type="entry name" value="HAD-like_sf"/>
</dbReference>
<comment type="similarity">
    <text evidence="2">Belongs to the lipin family.</text>
</comment>
<dbReference type="GeneID" id="37268089"/>
<keyword evidence="4" id="KW-0597">Phosphoprotein</keyword>
<feature type="compositionally biased region" description="Basic residues" evidence="6">
    <location>
        <begin position="536"/>
        <end position="545"/>
    </location>
</feature>
<feature type="compositionally biased region" description="Polar residues" evidence="6">
    <location>
        <begin position="484"/>
        <end position="495"/>
    </location>
</feature>
<evidence type="ECO:0000313" key="9">
    <source>
        <dbReference type="Proteomes" id="UP000245946"/>
    </source>
</evidence>
<feature type="region of interest" description="Disordered" evidence="6">
    <location>
        <begin position="260"/>
        <end position="431"/>
    </location>
</feature>
<feature type="region of interest" description="Disordered" evidence="6">
    <location>
        <begin position="1344"/>
        <end position="1568"/>
    </location>
</feature>
<evidence type="ECO:0000259" key="7">
    <source>
        <dbReference type="SMART" id="SM00775"/>
    </source>
</evidence>
<feature type="region of interest" description="Disordered" evidence="6">
    <location>
        <begin position="764"/>
        <end position="791"/>
    </location>
</feature>
<evidence type="ECO:0000313" key="8">
    <source>
        <dbReference type="EMBL" id="PWN99233.1"/>
    </source>
</evidence>
<feature type="compositionally biased region" description="Polar residues" evidence="6">
    <location>
        <begin position="1462"/>
        <end position="1476"/>
    </location>
</feature>
<feature type="domain" description="LNS2/PITP" evidence="7">
    <location>
        <begin position="1076"/>
        <end position="1290"/>
    </location>
</feature>
<dbReference type="Pfam" id="PF16876">
    <property type="entry name" value="Lipin_mid"/>
    <property type="match status" value="1"/>
</dbReference>
<dbReference type="InterPro" id="IPR031315">
    <property type="entry name" value="LNS2/PITP"/>
</dbReference>
<feature type="non-terminal residue" evidence="8">
    <location>
        <position position="1568"/>
    </location>
</feature>
<dbReference type="SUPFAM" id="SSF56784">
    <property type="entry name" value="HAD-like"/>
    <property type="match status" value="1"/>
</dbReference>
<dbReference type="Proteomes" id="UP000245946">
    <property type="component" value="Unassembled WGS sequence"/>
</dbReference>
<evidence type="ECO:0000256" key="5">
    <source>
        <dbReference type="ARBA" id="ARBA00022801"/>
    </source>
</evidence>
<dbReference type="OrthoDB" id="4567at2759"/>
<feature type="compositionally biased region" description="Polar residues" evidence="6">
    <location>
        <begin position="698"/>
        <end position="720"/>
    </location>
</feature>
<evidence type="ECO:0000256" key="2">
    <source>
        <dbReference type="ARBA" id="ARBA00005476"/>
    </source>
</evidence>
<dbReference type="FunFam" id="3.40.50.1000:FF:000063">
    <property type="entry name" value="Nuclear elongation and deformation protein"/>
    <property type="match status" value="1"/>
</dbReference>
<feature type="compositionally biased region" description="Basic and acidic residues" evidence="6">
    <location>
        <begin position="341"/>
        <end position="354"/>
    </location>
</feature>
<dbReference type="InterPro" id="IPR023214">
    <property type="entry name" value="HAD_sf"/>
</dbReference>
<dbReference type="InterPro" id="IPR013209">
    <property type="entry name" value="LNS2"/>
</dbReference>
<dbReference type="GO" id="GO:0019432">
    <property type="term" value="P:triglyceride biosynthetic process"/>
    <property type="evidence" value="ECO:0007669"/>
    <property type="project" value="TreeGrafter"/>
</dbReference>
<dbReference type="InterPro" id="IPR007651">
    <property type="entry name" value="Lipin_N"/>
</dbReference>
<evidence type="ECO:0000256" key="3">
    <source>
        <dbReference type="ARBA" id="ARBA00012638"/>
    </source>
</evidence>
<dbReference type="SMART" id="SM00775">
    <property type="entry name" value="LNS2"/>
    <property type="match status" value="1"/>
</dbReference>
<feature type="compositionally biased region" description="Polar residues" evidence="6">
    <location>
        <begin position="1417"/>
        <end position="1435"/>
    </location>
</feature>
<feature type="region of interest" description="Disordered" evidence="6">
    <location>
        <begin position="173"/>
        <end position="248"/>
    </location>
</feature>
<dbReference type="PANTHER" id="PTHR12181">
    <property type="entry name" value="LIPIN"/>
    <property type="match status" value="1"/>
</dbReference>
<dbReference type="Gene3D" id="3.40.50.1000">
    <property type="entry name" value="HAD superfamily/HAD-like"/>
    <property type="match status" value="1"/>
</dbReference>
<dbReference type="InterPro" id="IPR031703">
    <property type="entry name" value="Lipin_mid"/>
</dbReference>
<evidence type="ECO:0000256" key="1">
    <source>
        <dbReference type="ARBA" id="ARBA00001946"/>
    </source>
</evidence>
<dbReference type="GO" id="GO:0009062">
    <property type="term" value="P:fatty acid catabolic process"/>
    <property type="evidence" value="ECO:0007669"/>
    <property type="project" value="TreeGrafter"/>
</dbReference>
<comment type="cofactor">
    <cofactor evidence="1">
        <name>Mg(2+)</name>
        <dbReference type="ChEBI" id="CHEBI:18420"/>
    </cofactor>
</comment>
<feature type="region of interest" description="Disordered" evidence="6">
    <location>
        <begin position="525"/>
        <end position="640"/>
    </location>
</feature>
<dbReference type="InterPro" id="IPR026058">
    <property type="entry name" value="LIPIN"/>
</dbReference>
<name>A0A316ZG33_9BASI</name>
<accession>A0A316ZG33</accession>
<dbReference type="EC" id="3.1.3.4" evidence="3"/>
<gene>
    <name evidence="8" type="ORF">FA09DRAFT_306854</name>
</gene>
<feature type="compositionally biased region" description="Basic and acidic residues" evidence="6">
    <location>
        <begin position="525"/>
        <end position="535"/>
    </location>
</feature>
<keyword evidence="9" id="KW-1185">Reference proteome</keyword>
<dbReference type="EMBL" id="KZ819289">
    <property type="protein sequence ID" value="PWN99233.1"/>
    <property type="molecule type" value="Genomic_DNA"/>
</dbReference>
<feature type="region of interest" description="Disordered" evidence="6">
    <location>
        <begin position="449"/>
        <end position="503"/>
    </location>
</feature>
<organism evidence="8 9">
    <name type="scientific">Tilletiopsis washingtonensis</name>
    <dbReference type="NCBI Taxonomy" id="58919"/>
    <lineage>
        <taxon>Eukaryota</taxon>
        <taxon>Fungi</taxon>
        <taxon>Dikarya</taxon>
        <taxon>Basidiomycota</taxon>
        <taxon>Ustilaginomycotina</taxon>
        <taxon>Exobasidiomycetes</taxon>
        <taxon>Entylomatales</taxon>
        <taxon>Entylomatales incertae sedis</taxon>
        <taxon>Tilletiopsis</taxon>
    </lineage>
</organism>
<feature type="compositionally biased region" description="Polar residues" evidence="6">
    <location>
        <begin position="310"/>
        <end position="319"/>
    </location>
</feature>
<sequence length="1568" mass="166418">MQYVGRLVSSVYNSVPSINPATLSGAIDIIVVEKKVDVEEDVPDDTPGALPGAMKKRVRSTTELSSTPFHLRFGKMSVLRPAERKVTLHLNNSPDPLPFAMKVGEAGEAFFVLELDEDESREGIPDDLVTSPILSAASSPELSADSLELPGEDGMEALDLGASISAATAQEDAASAATTLPSQTTESAGVTQPTSRASSDAHFDGEKKGRDEPEQDETRPDDDSPGTLDVPPDSGATGSGPAGPSSVLGQVGAVVSKASGVIGGAGRSVVAPLTGGSNKLEKIRKAEQTGDDGSAPLAGGDGAGGAVPLESTSSSSGQRRMQAEDDATPPTEPPQADDTETDKLEMAMKRRAERLVGQARRRSSSPSGERDDTRGRQADSMLHADEQEEAYPSPFGATGGGVSSSQHSSESAGGAASASETRPAAQSDHSEFLAGRRLVPVASGLGTVQLSASQVEPRILKERLGHSPSASEQSTAGRDEQDDSATTSKTASRISGTKRKEDLQYMLDMDGYKMTADGEDLAFAEGKRFSEEMPLSRRHGGSGRHGHGELMAHPHSPHSGDELRRAVAQGTRPRSASRGASPDAESEQSDRPHLGHRRNSASSASIASDSLRRASFTPGKISTRGLPDDTPPLSAAADGDFGADELSLSRDLVRLTRLLRPDTLAAGPAEGESEEADVAQDDKQRAEPSRRAKRHFQDTSLSDTEAEVGSTSWSQHQRATSADIEYSAARHRTVKGDVTPPHRPGGLDTDALLRSPEYEWGWGELPKQKERAQRRVRHQSTAGAGGSESARRACAMDAEHGALDGLAPDVSGKLWSSEEEPYIFKLQLDDAAHDFELSLCFSASFGAAGSPAARDQASSASDEDRYNFEENRISFQRFLDDEGVVNDDRLVVRYHDRFLTWENASAVLATLALYRKTLAASQAGSAAASANADADVGPRASVWSRWWNRSKTAELEAGKTPDGAPLRSSDDLAPAVSASVPRPLDRAQTDSVLEVNAEAIKIATAASASSNVAPTAAQQRKPQKTYAKTLRLTSEQLKSLNLKKGANKITFSVTSSYSGVATCTARIFLWESTHQIVVSDIDGTITKSDALGHVFTMIGRDWTHVGVAKLYTDIARNGYRIMYLTSRAIGQADATRDYLKGIKQANYQLPDGPVIMSPDRLMASLHREVILRKPEVFKMACLRDIARLFGADPRASQPKNIGPDAAERWPGVQADSLRMAGNAAAGRMDSPSQGAATAQAADSAAQSALQTSPFYAGFGNRITDALSYRSVNIPSSRIFTIDSNGEVKMELLELAGYKSSYIHMTDLVDQMFPPITVRSEAAAIQPQYNDFNFWRPSIPQFELPPDDELLATPPVSPALSARSGRSVRSTASVRSGGGESSKDDEPRRRSRFGLGSLGLSRRTSAQTIASPEGVESKTPQAPSHSQTLPSSTSAPDLTAEAALADARTRPSASHGRSDSLEAATSSSYGSGVTSWTAPWRRRRAASPGGDGTTQATSPLVGPVITAEPDSEDEGEGMASDDDVSLFDFSGAGQKSKAEGASDARDEEDDRGSEEDEDSEDENAGDQVL</sequence>
<feature type="compositionally biased region" description="Low complexity" evidence="6">
    <location>
        <begin position="600"/>
        <end position="615"/>
    </location>
</feature>
<dbReference type="GO" id="GO:0005634">
    <property type="term" value="C:nucleus"/>
    <property type="evidence" value="ECO:0007669"/>
    <property type="project" value="TreeGrafter"/>
</dbReference>
<feature type="compositionally biased region" description="Low complexity" evidence="6">
    <location>
        <begin position="1392"/>
        <end position="1402"/>
    </location>
</feature>
<reference evidence="8 9" key="1">
    <citation type="journal article" date="2018" name="Mol. Biol. Evol.">
        <title>Broad Genomic Sampling Reveals a Smut Pathogenic Ancestry of the Fungal Clade Ustilaginomycotina.</title>
        <authorList>
            <person name="Kijpornyongpan T."/>
            <person name="Mondo S.J."/>
            <person name="Barry K."/>
            <person name="Sandor L."/>
            <person name="Lee J."/>
            <person name="Lipzen A."/>
            <person name="Pangilinan J."/>
            <person name="LaButti K."/>
            <person name="Hainaut M."/>
            <person name="Henrissat B."/>
            <person name="Grigoriev I.V."/>
            <person name="Spatafora J.W."/>
            <person name="Aime M.C."/>
        </authorList>
    </citation>
    <scope>NUCLEOTIDE SEQUENCE [LARGE SCALE GENOMIC DNA]</scope>
    <source>
        <strain evidence="8 9">MCA 4186</strain>
    </source>
</reference>
<evidence type="ECO:0000256" key="4">
    <source>
        <dbReference type="ARBA" id="ARBA00022553"/>
    </source>
</evidence>
<feature type="region of interest" description="Disordered" evidence="6">
    <location>
        <begin position="664"/>
        <end position="752"/>
    </location>
</feature>
<feature type="region of interest" description="Disordered" evidence="6">
    <location>
        <begin position="954"/>
        <end position="980"/>
    </location>
</feature>
<dbReference type="STRING" id="58919.A0A316ZG33"/>